<sequence length="349" mass="38856">MQIAVQGDFFRKEQAPVENEFFTQIWLHPARGQVVQLVFTATGPETQAHLQQWGTVVPLVAPAWLPVANWAHKWKFRQQIPAMLKKQAAKLFIGQEVAGTDIPQLLFIPTPQALDFTGKKGKIMVATQWAAAEYTNLYGIAAEKISVLPVAPPAAFVPVEWQWREHLKSQYAEACEYFVFYGPDATAADLLCLFKAFSVFKKWQKSSMKLLVINADNALLPDMESYRYRNDVTFLHQLTVEEIAPVTAGAYCLVHPVAEDAVGMSVLQAFQCEVPVITVATPALQETGGEGCLYAGKDDFAAMGQQMIQIYKDEALRNRLVLAGKEKAAGNHIERSAENAWQLIQELTS</sequence>
<name>A0A917J3B3_9BACT</name>
<dbReference type="EMBL" id="BMIB01000006">
    <property type="protein sequence ID" value="GGH81363.1"/>
    <property type="molecule type" value="Genomic_DNA"/>
</dbReference>
<feature type="domain" description="Glycosyl transferase family 1" evidence="2">
    <location>
        <begin position="176"/>
        <end position="326"/>
    </location>
</feature>
<keyword evidence="4" id="KW-1185">Reference proteome</keyword>
<dbReference type="RefSeq" id="WP_188958453.1">
    <property type="nucleotide sequence ID" value="NZ_BMIB01000006.1"/>
</dbReference>
<organism evidence="3 4">
    <name type="scientific">Filimonas zeae</name>
    <dbReference type="NCBI Taxonomy" id="1737353"/>
    <lineage>
        <taxon>Bacteria</taxon>
        <taxon>Pseudomonadati</taxon>
        <taxon>Bacteroidota</taxon>
        <taxon>Chitinophagia</taxon>
        <taxon>Chitinophagales</taxon>
        <taxon>Chitinophagaceae</taxon>
        <taxon>Filimonas</taxon>
    </lineage>
</organism>
<accession>A0A917J3B3</accession>
<comment type="caution">
    <text evidence="3">The sequence shown here is derived from an EMBL/GenBank/DDBJ whole genome shotgun (WGS) entry which is preliminary data.</text>
</comment>
<gene>
    <name evidence="3" type="ORF">GCM10011379_53640</name>
</gene>
<dbReference type="PANTHER" id="PTHR46401">
    <property type="entry name" value="GLYCOSYLTRANSFERASE WBBK-RELATED"/>
    <property type="match status" value="1"/>
</dbReference>
<reference evidence="3" key="1">
    <citation type="journal article" date="2014" name="Int. J. Syst. Evol. Microbiol.">
        <title>Complete genome sequence of Corynebacterium casei LMG S-19264T (=DSM 44701T), isolated from a smear-ripened cheese.</title>
        <authorList>
            <consortium name="US DOE Joint Genome Institute (JGI-PGF)"/>
            <person name="Walter F."/>
            <person name="Albersmeier A."/>
            <person name="Kalinowski J."/>
            <person name="Ruckert C."/>
        </authorList>
    </citation>
    <scope>NUCLEOTIDE SEQUENCE</scope>
    <source>
        <strain evidence="3">CGMCC 1.15290</strain>
    </source>
</reference>
<protein>
    <recommendedName>
        <fullName evidence="2">Glycosyl transferase family 1 domain-containing protein</fullName>
    </recommendedName>
</protein>
<dbReference type="Pfam" id="PF00534">
    <property type="entry name" value="Glycos_transf_1"/>
    <property type="match status" value="1"/>
</dbReference>
<dbReference type="InterPro" id="IPR001296">
    <property type="entry name" value="Glyco_trans_1"/>
</dbReference>
<dbReference type="SUPFAM" id="SSF53756">
    <property type="entry name" value="UDP-Glycosyltransferase/glycogen phosphorylase"/>
    <property type="match status" value="1"/>
</dbReference>
<dbReference type="GO" id="GO:0016757">
    <property type="term" value="F:glycosyltransferase activity"/>
    <property type="evidence" value="ECO:0007669"/>
    <property type="project" value="InterPro"/>
</dbReference>
<proteinExistence type="predicted"/>
<dbReference type="Gene3D" id="3.40.50.2000">
    <property type="entry name" value="Glycogen Phosphorylase B"/>
    <property type="match status" value="1"/>
</dbReference>
<dbReference type="Proteomes" id="UP000627292">
    <property type="component" value="Unassembled WGS sequence"/>
</dbReference>
<reference evidence="3" key="2">
    <citation type="submission" date="2020-09" db="EMBL/GenBank/DDBJ databases">
        <authorList>
            <person name="Sun Q."/>
            <person name="Zhou Y."/>
        </authorList>
    </citation>
    <scope>NUCLEOTIDE SEQUENCE</scope>
    <source>
        <strain evidence="3">CGMCC 1.15290</strain>
    </source>
</reference>
<evidence type="ECO:0000313" key="3">
    <source>
        <dbReference type="EMBL" id="GGH81363.1"/>
    </source>
</evidence>
<dbReference type="GO" id="GO:0009103">
    <property type="term" value="P:lipopolysaccharide biosynthetic process"/>
    <property type="evidence" value="ECO:0007669"/>
    <property type="project" value="TreeGrafter"/>
</dbReference>
<evidence type="ECO:0000256" key="1">
    <source>
        <dbReference type="ARBA" id="ARBA00022679"/>
    </source>
</evidence>
<dbReference type="AlphaFoldDB" id="A0A917J3B3"/>
<evidence type="ECO:0000259" key="2">
    <source>
        <dbReference type="Pfam" id="PF00534"/>
    </source>
</evidence>
<evidence type="ECO:0000313" key="4">
    <source>
        <dbReference type="Proteomes" id="UP000627292"/>
    </source>
</evidence>
<keyword evidence="1" id="KW-0808">Transferase</keyword>
<dbReference type="PANTHER" id="PTHR46401:SF2">
    <property type="entry name" value="GLYCOSYLTRANSFERASE WBBK-RELATED"/>
    <property type="match status" value="1"/>
</dbReference>